<organism evidence="1 2">
    <name type="scientific">Jeotgalibacillus haloalkalitolerans</name>
    <dbReference type="NCBI Taxonomy" id="3104292"/>
    <lineage>
        <taxon>Bacteria</taxon>
        <taxon>Bacillati</taxon>
        <taxon>Bacillota</taxon>
        <taxon>Bacilli</taxon>
        <taxon>Bacillales</taxon>
        <taxon>Caryophanaceae</taxon>
        <taxon>Jeotgalibacillus</taxon>
    </lineage>
</organism>
<dbReference type="Pfam" id="PF13416">
    <property type="entry name" value="SBP_bac_8"/>
    <property type="match status" value="1"/>
</dbReference>
<dbReference type="PIRSF" id="PIRSF029172">
    <property type="entry name" value="UCP029172_ABC_sbc_YnjB"/>
    <property type="match status" value="1"/>
</dbReference>
<dbReference type="PROSITE" id="PS51257">
    <property type="entry name" value="PROKAR_LIPOPROTEIN"/>
    <property type="match status" value="1"/>
</dbReference>
<evidence type="ECO:0000313" key="1">
    <source>
        <dbReference type="EMBL" id="MDZ5713172.1"/>
    </source>
</evidence>
<dbReference type="RefSeq" id="WP_322422141.1">
    <property type="nucleotide sequence ID" value="NZ_JAXQNN010000005.1"/>
</dbReference>
<dbReference type="Gene3D" id="3.40.190.10">
    <property type="entry name" value="Periplasmic binding protein-like II"/>
    <property type="match status" value="2"/>
</dbReference>
<name>A0ABU5KPI4_9BACL</name>
<protein>
    <submittedName>
        <fullName evidence="1">ABC transporter substrate-binding protein</fullName>
    </submittedName>
</protein>
<accession>A0ABU5KPI4</accession>
<dbReference type="InterPro" id="IPR006059">
    <property type="entry name" value="SBP"/>
</dbReference>
<comment type="caution">
    <text evidence="1">The sequence shown here is derived from an EMBL/GenBank/DDBJ whole genome shotgun (WGS) entry which is preliminary data.</text>
</comment>
<dbReference type="PANTHER" id="PTHR42779">
    <property type="entry name" value="PROTEIN YNJB"/>
    <property type="match status" value="1"/>
</dbReference>
<dbReference type="SUPFAM" id="SSF53850">
    <property type="entry name" value="Periplasmic binding protein-like II"/>
    <property type="match status" value="1"/>
</dbReference>
<gene>
    <name evidence="1" type="ORF">UFB30_13145</name>
</gene>
<dbReference type="InterPro" id="IPR027020">
    <property type="entry name" value="YnjB"/>
</dbReference>
<sequence length="419" mass="47287">MGNDYTKNRVNIYMKKSTIFIAGLLLAGCSAQETEQEDLNLSESSWEDITETAAGETVRLYMWGGDPGINSYIDDYAILALQEKYDVTLERIPLDTNEIIQKLETEKRADQDEGTIDLIWMNGENFKRAQEGDLLFGPFVDEIPSYQEFYLPEDYEFDFGTATEGYEAPWGKVQFVFNYDTSKIDNPPATLDELKTWISENPGRFTYPEASDFTGNAFIRHVMLGEAVEADELLGEPYAPLEEGQAAAMWDYLNDIEPDLWRGGETYPASLEELDRLYSQGEVWMTMGYNEARAESLVRDGVFPETTESFVLEDPGSIGNTHFLSIPYNSPNKEAAMAAIDFFLSPEAQLEKLQPDYWGESSPIDLGSLSDEARAGFEELERGNTVLDAEVLADAYISEIDAGYVEWIESEWRNEVAAD</sequence>
<reference evidence="1 2" key="1">
    <citation type="submission" date="2023-12" db="EMBL/GenBank/DDBJ databases">
        <title>Jeotgalibacillus haloalkaliphilus sp. nov., a novel salt-tolerant bacteria, isolated from the estuary of the Fenhe River into the Yellow River.</title>
        <authorList>
            <person name="Li Y."/>
        </authorList>
    </citation>
    <scope>NUCLEOTIDE SEQUENCE [LARGE SCALE GENOMIC DNA]</scope>
    <source>
        <strain evidence="1 2">HH7-29</strain>
    </source>
</reference>
<proteinExistence type="predicted"/>
<dbReference type="NCBIfam" id="NF008633">
    <property type="entry name" value="PRK11622.1"/>
    <property type="match status" value="1"/>
</dbReference>
<dbReference type="PANTHER" id="PTHR42779:SF1">
    <property type="entry name" value="PROTEIN YNJB"/>
    <property type="match status" value="1"/>
</dbReference>
<dbReference type="EMBL" id="JAXQNN010000005">
    <property type="protein sequence ID" value="MDZ5713172.1"/>
    <property type="molecule type" value="Genomic_DNA"/>
</dbReference>
<evidence type="ECO:0000313" key="2">
    <source>
        <dbReference type="Proteomes" id="UP001292084"/>
    </source>
</evidence>
<keyword evidence="2" id="KW-1185">Reference proteome</keyword>
<dbReference type="Proteomes" id="UP001292084">
    <property type="component" value="Unassembled WGS sequence"/>
</dbReference>